<gene>
    <name evidence="2" type="ORF">TRIADDRAFT_52333</name>
</gene>
<evidence type="ECO:0000313" key="2">
    <source>
        <dbReference type="EMBL" id="EDV29679.1"/>
    </source>
</evidence>
<dbReference type="CTD" id="6750095"/>
<organism evidence="2 3">
    <name type="scientific">Trichoplax adhaerens</name>
    <name type="common">Trichoplax reptans</name>
    <dbReference type="NCBI Taxonomy" id="10228"/>
    <lineage>
        <taxon>Eukaryota</taxon>
        <taxon>Metazoa</taxon>
        <taxon>Placozoa</taxon>
        <taxon>Uniplacotomia</taxon>
        <taxon>Trichoplacea</taxon>
        <taxon>Trichoplacidae</taxon>
        <taxon>Trichoplax</taxon>
    </lineage>
</organism>
<dbReference type="EMBL" id="DS985241">
    <property type="protein sequence ID" value="EDV29679.1"/>
    <property type="molecule type" value="Genomic_DNA"/>
</dbReference>
<dbReference type="InParanoid" id="B3RI01"/>
<dbReference type="InterPro" id="IPR045107">
    <property type="entry name" value="SAC3/GANP/THP3"/>
</dbReference>
<dbReference type="AlphaFoldDB" id="B3RI01"/>
<protein>
    <recommendedName>
        <fullName evidence="1">SAC3/GANP/THP3 conserved domain-containing protein</fullName>
    </recommendedName>
</protein>
<dbReference type="Gene3D" id="1.25.40.990">
    <property type="match status" value="1"/>
</dbReference>
<dbReference type="Pfam" id="PF03399">
    <property type="entry name" value="SAC3_GANP"/>
    <property type="match status" value="1"/>
</dbReference>
<accession>B3RI01</accession>
<name>B3RI01_TRIAD</name>
<keyword evidence="3" id="KW-1185">Reference proteome</keyword>
<dbReference type="GeneID" id="6750095"/>
<sequence>MSNNKAYVKLHLLPIRGANAIKQFACSSWLPDSIYTQNHDTSTEEFDPVLNRDQLVDTMYKLFELYAREATDCSNRAEFESYYILYNLGVEHIKMEITLKAMQFSESPIFQHSLLICKAAWLKNYVRFFRMDYSLAEEFSTVHGFQVSSDQLIFTKKSLVTSQDRRFGTILSAKIDSNIGAIIAPS</sequence>
<dbReference type="OrthoDB" id="264795at2759"/>
<dbReference type="PhylomeDB" id="B3RI01"/>
<dbReference type="PANTHER" id="PTHR12436">
    <property type="entry name" value="80 KDA MCM3-ASSOCIATED PROTEIN"/>
    <property type="match status" value="1"/>
</dbReference>
<evidence type="ECO:0000259" key="1">
    <source>
        <dbReference type="Pfam" id="PF03399"/>
    </source>
</evidence>
<evidence type="ECO:0000313" key="3">
    <source>
        <dbReference type="Proteomes" id="UP000009022"/>
    </source>
</evidence>
<dbReference type="InterPro" id="IPR005062">
    <property type="entry name" value="SAC3/GANP/THP3_conserved"/>
</dbReference>
<dbReference type="KEGG" id="tad:TRIADDRAFT_52333"/>
<feature type="domain" description="SAC3/GANP/THP3 conserved" evidence="1">
    <location>
        <begin position="40"/>
        <end position="131"/>
    </location>
</feature>
<proteinExistence type="predicted"/>
<dbReference type="HOGENOM" id="CLU_1456266_0_0_1"/>
<dbReference type="Proteomes" id="UP000009022">
    <property type="component" value="Unassembled WGS sequence"/>
</dbReference>
<reference evidence="2 3" key="1">
    <citation type="journal article" date="2008" name="Nature">
        <title>The Trichoplax genome and the nature of placozoans.</title>
        <authorList>
            <person name="Srivastava M."/>
            <person name="Begovic E."/>
            <person name="Chapman J."/>
            <person name="Putnam N.H."/>
            <person name="Hellsten U."/>
            <person name="Kawashima T."/>
            <person name="Kuo A."/>
            <person name="Mitros T."/>
            <person name="Salamov A."/>
            <person name="Carpenter M.L."/>
            <person name="Signorovitch A.Y."/>
            <person name="Moreno M.A."/>
            <person name="Kamm K."/>
            <person name="Grimwood J."/>
            <person name="Schmutz J."/>
            <person name="Shapiro H."/>
            <person name="Grigoriev I.V."/>
            <person name="Buss L.W."/>
            <person name="Schierwater B."/>
            <person name="Dellaporta S.L."/>
            <person name="Rokhsar D.S."/>
        </authorList>
    </citation>
    <scope>NUCLEOTIDE SEQUENCE [LARGE SCALE GENOMIC DNA]</scope>
    <source>
        <strain evidence="2 3">Grell-BS-1999</strain>
    </source>
</reference>
<dbReference type="PANTHER" id="PTHR12436:SF38">
    <property type="entry name" value="SAC3 DOMAIN-CONTAINING PROTEIN 1"/>
    <property type="match status" value="1"/>
</dbReference>
<dbReference type="RefSeq" id="XP_002108881.1">
    <property type="nucleotide sequence ID" value="XM_002108845.1"/>
</dbReference>